<dbReference type="Proteomes" id="UP001184833">
    <property type="component" value="Unassembled WGS sequence"/>
</dbReference>
<dbReference type="EMBL" id="JAVDQX010000003">
    <property type="protein sequence ID" value="MDR6460235.1"/>
    <property type="molecule type" value="Genomic_DNA"/>
</dbReference>
<accession>A0ACC6JAY8</accession>
<name>A0ACC6JAY8_9FLAO</name>
<organism evidence="1 2">
    <name type="scientific">Chryseobacterium vietnamense</name>
    <dbReference type="NCBI Taxonomy" id="866785"/>
    <lineage>
        <taxon>Bacteria</taxon>
        <taxon>Pseudomonadati</taxon>
        <taxon>Bacteroidota</taxon>
        <taxon>Flavobacteriia</taxon>
        <taxon>Flavobacteriales</taxon>
        <taxon>Weeksellaceae</taxon>
        <taxon>Chryseobacterium group</taxon>
        <taxon>Chryseobacterium</taxon>
    </lineage>
</organism>
<sequence>MTDLDLLHFEQLKKDVQGQYLKEYTPSQDDISKWKGIDIIYFQEDLRKKAKGNISEKSFYTYFKNSPVTKLPRIDMLNLLSIYAGYDSWYEFKKQHLFAGELLQENEIPEEEEIDELEKTVSSAPELPKTEIQPKKAEINTQENIDLQKSITDNQLFTKNKTTANEIEISPAPAKKNFFKKNAWALVTSVLITITGILGFKDVLFSKTYKYCFIDKDRGVSVINTLEIMVVKENESPLMYKIKPGECFYYSTKDKNLKMRISAPFYEPLEVNRNLENAPEEEKIELKPDDYKMAVYYFSIKDIKGGNPDEQVALIKQKRNQLENLISSNAVIYQVYDNDTYGIERLDKQKYITLVTTPTTSLKNLNVIEMKKDIKGKIVSIKFKIATTDEKNK</sequence>
<protein>
    <submittedName>
        <fullName evidence="1">Uncharacterized protein</fullName>
    </submittedName>
</protein>
<comment type="caution">
    <text evidence="1">The sequence shown here is derived from an EMBL/GenBank/DDBJ whole genome shotgun (WGS) entry which is preliminary data.</text>
</comment>
<keyword evidence="2" id="KW-1185">Reference proteome</keyword>
<evidence type="ECO:0000313" key="2">
    <source>
        <dbReference type="Proteomes" id="UP001184833"/>
    </source>
</evidence>
<proteinExistence type="predicted"/>
<evidence type="ECO:0000313" key="1">
    <source>
        <dbReference type="EMBL" id="MDR6460235.1"/>
    </source>
</evidence>
<reference evidence="1" key="1">
    <citation type="submission" date="2023-07" db="EMBL/GenBank/DDBJ databases">
        <title>Sorghum-associated microbial communities from plants grown in Nebraska, USA.</title>
        <authorList>
            <person name="Schachtman D."/>
        </authorList>
    </citation>
    <scope>NUCLEOTIDE SEQUENCE</scope>
    <source>
        <strain evidence="1">DS2329</strain>
    </source>
</reference>
<gene>
    <name evidence="1" type="ORF">J2786_003358</name>
</gene>